<comment type="caution">
    <text evidence="3">The sequence shown here is derived from an EMBL/GenBank/DDBJ whole genome shotgun (WGS) entry which is preliminary data.</text>
</comment>
<dbReference type="Gene3D" id="3.30.559.10">
    <property type="entry name" value="Chloramphenicol acetyltransferase-like domain"/>
    <property type="match status" value="2"/>
</dbReference>
<dbReference type="Proteomes" id="UP000823388">
    <property type="component" value="Chromosome 6N"/>
</dbReference>
<evidence type="ECO:0000256" key="2">
    <source>
        <dbReference type="ARBA" id="ARBA00023315"/>
    </source>
</evidence>
<accession>A0A8T0QVX7</accession>
<evidence type="ECO:0000313" key="4">
    <source>
        <dbReference type="Proteomes" id="UP000823388"/>
    </source>
</evidence>
<dbReference type="InterPro" id="IPR051504">
    <property type="entry name" value="Plant_metabolite_acyltrans"/>
</dbReference>
<dbReference type="Pfam" id="PF02458">
    <property type="entry name" value="Transferase"/>
    <property type="match status" value="1"/>
</dbReference>
<dbReference type="InterPro" id="IPR023213">
    <property type="entry name" value="CAT-like_dom_sf"/>
</dbReference>
<reference evidence="3" key="1">
    <citation type="submission" date="2020-05" db="EMBL/GenBank/DDBJ databases">
        <title>WGS assembly of Panicum virgatum.</title>
        <authorList>
            <person name="Lovell J.T."/>
            <person name="Jenkins J."/>
            <person name="Shu S."/>
            <person name="Juenger T.E."/>
            <person name="Schmutz J."/>
        </authorList>
    </citation>
    <scope>NUCLEOTIDE SEQUENCE</scope>
    <source>
        <strain evidence="3">AP13</strain>
    </source>
</reference>
<dbReference type="OrthoDB" id="1862401at2759"/>
<proteinExistence type="predicted"/>
<keyword evidence="4" id="KW-1185">Reference proteome</keyword>
<keyword evidence="2" id="KW-0012">Acyltransferase</keyword>
<dbReference type="AlphaFoldDB" id="A0A8T0QVX7"/>
<dbReference type="EMBL" id="CM029048">
    <property type="protein sequence ID" value="KAG2577053.1"/>
    <property type="molecule type" value="Genomic_DNA"/>
</dbReference>
<name>A0A8T0QVX7_PANVG</name>
<sequence length="493" mass="51523">MGEAGGAAGAVRVLAVSRVAPAPGAAGSGAAGEARVKLSFFDTAWVVLPPIQRVFLYELPGGDEEFPAAVRRLKESLAATLALYLPLAGKLAYVAETGDVVVDCAGDPGVAFVEAEAAASDDAGGVHMDVRRLAGDEAHDIPAFLALVPGLDARELPAPVLSVQATRLPGGHGLALGLSVHHAVADGQAVWRFVSAWAAAAREGSPVTKALGPPHYDRAAVHVPNGNEFAREMLRKIAPNLPVTNTAMDYDFSRRFRLGRRTFYLAADDIQSLKSRVDAVAAADDQAAAGNDSATTPGTTRKKPVSTFVALAALGWSAFVRAKGLAAGDDTYLVFLADLRARLDPPVGDGYLGNCIKGCLATAYAGDLVGGDRGLVGACRAIQAAVAEMEAAPLAGTERWIQKMMTLPFQRLCNVAASPRFRVYEASDFGFGRPARVELVSMNNDGEMVLVGGRADGEVQVSVSLDPARMEEFKAHVLDRRSSSSPAPAGELN</sequence>
<keyword evidence="1" id="KW-0808">Transferase</keyword>
<evidence type="ECO:0000256" key="1">
    <source>
        <dbReference type="ARBA" id="ARBA00022679"/>
    </source>
</evidence>
<organism evidence="3 4">
    <name type="scientific">Panicum virgatum</name>
    <name type="common">Blackwell switchgrass</name>
    <dbReference type="NCBI Taxonomy" id="38727"/>
    <lineage>
        <taxon>Eukaryota</taxon>
        <taxon>Viridiplantae</taxon>
        <taxon>Streptophyta</taxon>
        <taxon>Embryophyta</taxon>
        <taxon>Tracheophyta</taxon>
        <taxon>Spermatophyta</taxon>
        <taxon>Magnoliopsida</taxon>
        <taxon>Liliopsida</taxon>
        <taxon>Poales</taxon>
        <taxon>Poaceae</taxon>
        <taxon>PACMAD clade</taxon>
        <taxon>Panicoideae</taxon>
        <taxon>Panicodae</taxon>
        <taxon>Paniceae</taxon>
        <taxon>Panicinae</taxon>
        <taxon>Panicum</taxon>
        <taxon>Panicum sect. Hiantes</taxon>
    </lineage>
</organism>
<protein>
    <submittedName>
        <fullName evidence="3">Uncharacterized protein</fullName>
    </submittedName>
</protein>
<dbReference type="GO" id="GO:0016747">
    <property type="term" value="F:acyltransferase activity, transferring groups other than amino-acyl groups"/>
    <property type="evidence" value="ECO:0007669"/>
    <property type="project" value="UniProtKB-ARBA"/>
</dbReference>
<gene>
    <name evidence="3" type="ORF">PVAP13_6NG073700</name>
</gene>
<evidence type="ECO:0000313" key="3">
    <source>
        <dbReference type="EMBL" id="KAG2577053.1"/>
    </source>
</evidence>
<dbReference type="PANTHER" id="PTHR31625">
    <property type="match status" value="1"/>
</dbReference>